<evidence type="ECO:0000259" key="3">
    <source>
        <dbReference type="Pfam" id="PF13349"/>
    </source>
</evidence>
<gene>
    <name evidence="4" type="ORF">KJI95_08700</name>
</gene>
<dbReference type="RefSeq" id="WP_214506782.1">
    <property type="nucleotide sequence ID" value="NZ_JAHEPS010000002.1"/>
</dbReference>
<accession>A0ABS5V2C2</accession>
<keyword evidence="5" id="KW-1185">Reference proteome</keyword>
<organism evidence="4 5">
    <name type="scientific">Shewanella jiangmenensis</name>
    <dbReference type="NCBI Taxonomy" id="2837387"/>
    <lineage>
        <taxon>Bacteria</taxon>
        <taxon>Pseudomonadati</taxon>
        <taxon>Pseudomonadota</taxon>
        <taxon>Gammaproteobacteria</taxon>
        <taxon>Alteromonadales</taxon>
        <taxon>Shewanellaceae</taxon>
        <taxon>Shewanella</taxon>
    </lineage>
</organism>
<evidence type="ECO:0000256" key="2">
    <source>
        <dbReference type="SAM" id="SignalP"/>
    </source>
</evidence>
<sequence>MKTLHSLPLLWLLALPALAAEQVNQTLDAPANLLLDVKVQRGKVEFSPWDQPKVQVQGTLDELSEGLVFENRDGRILLEDKMPKSYQGNNSAGSMLVIKVPANLTLSAEAISADIKLANLNGELTLGTVSGDINAQTLSGKLQVNSVSGDIGTSKLSGAVALETVSGTITDTESTNTDGRYKSVSGDINLKNQAETVRIEQVSGDTEASLGSAGSLKYNAVSGDAKLSVKGDVKLSAESVSGDIALSLLTSPDVRLSINGGPGGAIHNGLSDDKPLSPKYGPGSKLETRIGEGKGVIEVSTLSGDISLKK</sequence>
<dbReference type="Pfam" id="PF13349">
    <property type="entry name" value="DUF4097"/>
    <property type="match status" value="1"/>
</dbReference>
<dbReference type="Proteomes" id="UP001195903">
    <property type="component" value="Unassembled WGS sequence"/>
</dbReference>
<feature type="signal peptide" evidence="2">
    <location>
        <begin position="1"/>
        <end position="19"/>
    </location>
</feature>
<feature type="region of interest" description="Disordered" evidence="1">
    <location>
        <begin position="266"/>
        <end position="287"/>
    </location>
</feature>
<comment type="caution">
    <text evidence="4">The sequence shown here is derived from an EMBL/GenBank/DDBJ whole genome shotgun (WGS) entry which is preliminary data.</text>
</comment>
<dbReference type="EMBL" id="JAHEPS010000002">
    <property type="protein sequence ID" value="MBT1444609.1"/>
    <property type="molecule type" value="Genomic_DNA"/>
</dbReference>
<reference evidence="4 5" key="1">
    <citation type="submission" date="2021-05" db="EMBL/GenBank/DDBJ databases">
        <title>Shewanella sp. JM162201.</title>
        <authorList>
            <person name="Xu S."/>
            <person name="Li A."/>
        </authorList>
    </citation>
    <scope>NUCLEOTIDE SEQUENCE [LARGE SCALE GENOMIC DNA]</scope>
    <source>
        <strain evidence="4 5">JM162201</strain>
    </source>
</reference>
<evidence type="ECO:0000313" key="4">
    <source>
        <dbReference type="EMBL" id="MBT1444609.1"/>
    </source>
</evidence>
<evidence type="ECO:0000256" key="1">
    <source>
        <dbReference type="SAM" id="MobiDB-lite"/>
    </source>
</evidence>
<dbReference type="InterPro" id="IPR025164">
    <property type="entry name" value="Toastrack_DUF4097"/>
</dbReference>
<evidence type="ECO:0000313" key="5">
    <source>
        <dbReference type="Proteomes" id="UP001195903"/>
    </source>
</evidence>
<keyword evidence="2" id="KW-0732">Signal</keyword>
<feature type="chain" id="PRO_5045875656" evidence="2">
    <location>
        <begin position="20"/>
        <end position="310"/>
    </location>
</feature>
<feature type="domain" description="DUF4097" evidence="3">
    <location>
        <begin position="36"/>
        <end position="220"/>
    </location>
</feature>
<name>A0ABS5V2C2_9GAMM</name>
<proteinExistence type="predicted"/>
<protein>
    <submittedName>
        <fullName evidence="4">DUF4097 family beta strand repeat protein</fullName>
    </submittedName>
</protein>